<accession>A0ABQ8SDM8</accession>
<protein>
    <submittedName>
        <fullName evidence="1">Uncharacterized protein</fullName>
    </submittedName>
</protein>
<name>A0ABQ8SDM8_PERAM</name>
<dbReference type="EMBL" id="JAJSOF020000029">
    <property type="protein sequence ID" value="KAJ4432191.1"/>
    <property type="molecule type" value="Genomic_DNA"/>
</dbReference>
<comment type="caution">
    <text evidence="1">The sequence shown here is derived from an EMBL/GenBank/DDBJ whole genome shotgun (WGS) entry which is preliminary data.</text>
</comment>
<organism evidence="1 2">
    <name type="scientific">Periplaneta americana</name>
    <name type="common">American cockroach</name>
    <name type="synonym">Blatta americana</name>
    <dbReference type="NCBI Taxonomy" id="6978"/>
    <lineage>
        <taxon>Eukaryota</taxon>
        <taxon>Metazoa</taxon>
        <taxon>Ecdysozoa</taxon>
        <taxon>Arthropoda</taxon>
        <taxon>Hexapoda</taxon>
        <taxon>Insecta</taxon>
        <taxon>Pterygota</taxon>
        <taxon>Neoptera</taxon>
        <taxon>Polyneoptera</taxon>
        <taxon>Dictyoptera</taxon>
        <taxon>Blattodea</taxon>
        <taxon>Blattoidea</taxon>
        <taxon>Blattidae</taxon>
        <taxon>Blattinae</taxon>
        <taxon>Periplaneta</taxon>
    </lineage>
</organism>
<reference evidence="1 2" key="1">
    <citation type="journal article" date="2022" name="Allergy">
        <title>Genome assembly and annotation of Periplaneta americana reveal a comprehensive cockroach allergen profile.</title>
        <authorList>
            <person name="Wang L."/>
            <person name="Xiong Q."/>
            <person name="Saelim N."/>
            <person name="Wang L."/>
            <person name="Nong W."/>
            <person name="Wan A.T."/>
            <person name="Shi M."/>
            <person name="Liu X."/>
            <person name="Cao Q."/>
            <person name="Hui J.H.L."/>
            <person name="Sookrung N."/>
            <person name="Leung T.F."/>
            <person name="Tungtrongchitr A."/>
            <person name="Tsui S.K.W."/>
        </authorList>
    </citation>
    <scope>NUCLEOTIDE SEQUENCE [LARGE SCALE GENOMIC DNA]</scope>
    <source>
        <strain evidence="1">PWHHKU_190912</strain>
    </source>
</reference>
<keyword evidence="2" id="KW-1185">Reference proteome</keyword>
<evidence type="ECO:0000313" key="2">
    <source>
        <dbReference type="Proteomes" id="UP001148838"/>
    </source>
</evidence>
<evidence type="ECO:0000313" key="1">
    <source>
        <dbReference type="EMBL" id="KAJ4432191.1"/>
    </source>
</evidence>
<gene>
    <name evidence="1" type="ORF">ANN_20807</name>
</gene>
<dbReference type="Proteomes" id="UP001148838">
    <property type="component" value="Unassembled WGS sequence"/>
</dbReference>
<proteinExistence type="predicted"/>
<sequence>MCQWGEGSRGSLNLTNYAIQRDEIEGREQAFPACNAFGVLTWLATGEVFTLLEYEVSNISSMYQLVPSATGWMYGTAPLPHCHNNTDEHRAFAHNYWVEGKPRKNLNQVTCSDRESNPGHLISRPDALAVNPQVWTPHNLRLAFVLDNMDRIGKM</sequence>